<evidence type="ECO:0000256" key="7">
    <source>
        <dbReference type="ARBA" id="ARBA00023034"/>
    </source>
</evidence>
<keyword evidence="3 9" id="KW-0808">Transferase</keyword>
<dbReference type="RefSeq" id="XP_009051218.1">
    <property type="nucleotide sequence ID" value="XM_009052970.1"/>
</dbReference>
<evidence type="ECO:0000256" key="1">
    <source>
        <dbReference type="ARBA" id="ARBA00004447"/>
    </source>
</evidence>
<gene>
    <name evidence="10" type="ORF">LOTGIDRAFT_174390</name>
</gene>
<evidence type="ECO:0000256" key="3">
    <source>
        <dbReference type="ARBA" id="ARBA00022679"/>
    </source>
</evidence>
<protein>
    <recommendedName>
        <fullName evidence="9">Hexosyltransferase</fullName>
        <ecNumber evidence="9">2.4.1.-</ecNumber>
    </recommendedName>
</protein>
<dbReference type="InterPro" id="IPR029044">
    <property type="entry name" value="Nucleotide-diphossugar_trans"/>
</dbReference>
<dbReference type="EC" id="2.4.1.-" evidence="9"/>
<evidence type="ECO:0000256" key="2">
    <source>
        <dbReference type="ARBA" id="ARBA00009239"/>
    </source>
</evidence>
<dbReference type="OrthoDB" id="431432at2759"/>
<organism evidence="10 11">
    <name type="scientific">Lottia gigantea</name>
    <name type="common">Giant owl limpet</name>
    <dbReference type="NCBI Taxonomy" id="225164"/>
    <lineage>
        <taxon>Eukaryota</taxon>
        <taxon>Metazoa</taxon>
        <taxon>Spiralia</taxon>
        <taxon>Lophotrochozoa</taxon>
        <taxon>Mollusca</taxon>
        <taxon>Gastropoda</taxon>
        <taxon>Patellogastropoda</taxon>
        <taxon>Lottioidea</taxon>
        <taxon>Lottiidae</taxon>
        <taxon>Lottia</taxon>
    </lineage>
</organism>
<evidence type="ECO:0000256" key="6">
    <source>
        <dbReference type="ARBA" id="ARBA00022989"/>
    </source>
</evidence>
<comment type="subcellular location">
    <subcellularLocation>
        <location evidence="1 9">Golgi apparatus</location>
        <location evidence="1 9">Golgi stack membrane</location>
        <topology evidence="1 9">Single-pass type II membrane protein</topology>
    </subcellularLocation>
</comment>
<keyword evidence="4 9" id="KW-0812">Transmembrane</keyword>
<sequence length="708" mass="82080">MCLKTRNLLQRKIKTLFLLLLCFYTGFYTTTYFRFVRFEEECNIRNLFAQGGKFHKSSDPLLLVSVMTTRKNLDKHAAAIYSTWGKRFPGNIIFFVGGSEPPNSDLPVINLRSVNDNVFPPQVKVFAMIKYVAKHFLNDFEWFMRADDDLFLKPEKIEHFLRTINSSKTLYMGSPGFGKSSELGHLGLFENSAFCMGGPGVIFSRSALEKLKDKITTCISNTKTLHEDTELGRCVQYYVGIGCSSSYEMVKLFLHNYDDSKGSFTKKLGSLEDRAITLHPVKQSPHQYRITIHYDSLKITELRNKLARLRLEITDMSGVLNGRATGIKHEGRDITLEKFSEINSLIKSDEDIASYDSSSKENWDTFINDVGYSSFRYQNPVGEILPYQNHSKSSARSLIKNLQESTSAFVDIFYRRLIYGEYLEHVFLERLQHKSYRAYRTLQTFHDIEFREVANELLPSREVWIVLPVFKQSEVFNSFLSTVSEVVEQLQWKVHLEIILYHDDDNEYKKSKEYLYARNEFHFHFRIIFVYDSSTRNSALSSALDGASGTSLLIFLTIHSHFDENFLLSVSKNTKLKQQVYFPIRFSRFHSDTACFGKTICDIEADQFGAEIGFWREFGVGIFSIYKSDLEYLQSLKRDKLDLYDLCVQSNLTVFRSVDPSLIESHHHQLCDLNTGQEQYQSCMTVKHELFGHELSLIKLIHKLKIKY</sequence>
<keyword evidence="6 9" id="KW-1133">Transmembrane helix</keyword>
<keyword evidence="5 9" id="KW-0735">Signal-anchor</keyword>
<comment type="similarity">
    <text evidence="2 9">Belongs to the chondroitin N-acetylgalactosaminyltransferase family.</text>
</comment>
<dbReference type="SUPFAM" id="SSF53448">
    <property type="entry name" value="Nucleotide-diphospho-sugar transferases"/>
    <property type="match status" value="1"/>
</dbReference>
<proteinExistence type="inferred from homology"/>
<dbReference type="PANTHER" id="PTHR12369">
    <property type="entry name" value="CHONDROITIN SYNTHASE"/>
    <property type="match status" value="1"/>
</dbReference>
<dbReference type="GeneID" id="20242717"/>
<keyword evidence="11" id="KW-1185">Reference proteome</keyword>
<dbReference type="EMBL" id="KB201276">
    <property type="protein sequence ID" value="ESO98108.1"/>
    <property type="molecule type" value="Genomic_DNA"/>
</dbReference>
<evidence type="ECO:0000256" key="8">
    <source>
        <dbReference type="ARBA" id="ARBA00023136"/>
    </source>
</evidence>
<dbReference type="CTD" id="20242717"/>
<dbReference type="Proteomes" id="UP000030746">
    <property type="component" value="Unassembled WGS sequence"/>
</dbReference>
<dbReference type="KEGG" id="lgi:LOTGIDRAFT_174390"/>
<keyword evidence="7 9" id="KW-0333">Golgi apparatus</keyword>
<accession>V4A2L4</accession>
<evidence type="ECO:0000313" key="11">
    <source>
        <dbReference type="Proteomes" id="UP000030746"/>
    </source>
</evidence>
<dbReference type="GO" id="GO:0032580">
    <property type="term" value="C:Golgi cisterna membrane"/>
    <property type="evidence" value="ECO:0007669"/>
    <property type="project" value="UniProtKB-SubCell"/>
</dbReference>
<dbReference type="AlphaFoldDB" id="V4A2L4"/>
<dbReference type="Gene3D" id="3.90.550.50">
    <property type="match status" value="1"/>
</dbReference>
<reference evidence="10 11" key="1">
    <citation type="journal article" date="2013" name="Nature">
        <title>Insights into bilaterian evolution from three spiralian genomes.</title>
        <authorList>
            <person name="Simakov O."/>
            <person name="Marletaz F."/>
            <person name="Cho S.J."/>
            <person name="Edsinger-Gonzales E."/>
            <person name="Havlak P."/>
            <person name="Hellsten U."/>
            <person name="Kuo D.H."/>
            <person name="Larsson T."/>
            <person name="Lv J."/>
            <person name="Arendt D."/>
            <person name="Savage R."/>
            <person name="Osoegawa K."/>
            <person name="de Jong P."/>
            <person name="Grimwood J."/>
            <person name="Chapman J.A."/>
            <person name="Shapiro H."/>
            <person name="Aerts A."/>
            <person name="Otillar R.P."/>
            <person name="Terry A.Y."/>
            <person name="Boore J.L."/>
            <person name="Grigoriev I.V."/>
            <person name="Lindberg D.R."/>
            <person name="Seaver E.C."/>
            <person name="Weisblat D.A."/>
            <person name="Putnam N.H."/>
            <person name="Rokhsar D.S."/>
        </authorList>
    </citation>
    <scope>NUCLEOTIDE SEQUENCE [LARGE SCALE GENOMIC DNA]</scope>
</reference>
<feature type="transmembrane region" description="Helical" evidence="9">
    <location>
        <begin position="16"/>
        <end position="35"/>
    </location>
</feature>
<evidence type="ECO:0000256" key="5">
    <source>
        <dbReference type="ARBA" id="ARBA00022968"/>
    </source>
</evidence>
<keyword evidence="8 9" id="KW-0472">Membrane</keyword>
<dbReference type="GO" id="GO:0047238">
    <property type="term" value="F:glucuronosyl-N-acetylgalactosaminyl-proteoglycan 4-beta-N-acetylgalactosaminyltransferase activity"/>
    <property type="evidence" value="ECO:0007669"/>
    <property type="project" value="TreeGrafter"/>
</dbReference>
<dbReference type="InterPro" id="IPR051227">
    <property type="entry name" value="CS_glycosyltransferase"/>
</dbReference>
<dbReference type="PANTHER" id="PTHR12369:SF11">
    <property type="entry name" value="HEXOSYLTRANSFERASE"/>
    <property type="match status" value="1"/>
</dbReference>
<evidence type="ECO:0000313" key="10">
    <source>
        <dbReference type="EMBL" id="ESO98108.1"/>
    </source>
</evidence>
<evidence type="ECO:0000256" key="4">
    <source>
        <dbReference type="ARBA" id="ARBA00022692"/>
    </source>
</evidence>
<dbReference type="Pfam" id="PF05679">
    <property type="entry name" value="CHGN"/>
    <property type="match status" value="1"/>
</dbReference>
<dbReference type="HOGENOM" id="CLU_016244_2_0_1"/>
<name>V4A2L4_LOTGI</name>
<evidence type="ECO:0000256" key="9">
    <source>
        <dbReference type="RuleBase" id="RU364016"/>
    </source>
</evidence>
<dbReference type="STRING" id="225164.V4A2L4"/>
<dbReference type="InterPro" id="IPR008428">
    <property type="entry name" value="Chond_GalNAc"/>
</dbReference>